<dbReference type="GO" id="GO:0051301">
    <property type="term" value="P:cell division"/>
    <property type="evidence" value="ECO:0007669"/>
    <property type="project" value="UniProtKB-KW"/>
</dbReference>
<keyword evidence="3" id="KW-0132">Cell division</keyword>
<dbReference type="Gene3D" id="6.10.250.2410">
    <property type="match status" value="1"/>
</dbReference>
<dbReference type="RefSeq" id="WP_132416388.1">
    <property type="nucleotide sequence ID" value="NZ_SKFG01000001.1"/>
</dbReference>
<reference evidence="4 5" key="1">
    <citation type="submission" date="2019-03" db="EMBL/GenBank/DDBJ databases">
        <authorList>
            <person name="Kim M.K.M."/>
        </authorList>
    </citation>
    <scope>NUCLEOTIDE SEQUENCE [LARGE SCALE GENOMIC DNA]</scope>
    <source>
        <strain evidence="4 5">18JY21-1</strain>
    </source>
</reference>
<dbReference type="PANTHER" id="PTHR33969:SF2">
    <property type="entry name" value="SEGREGATION AND CONDENSATION PROTEIN A"/>
    <property type="match status" value="1"/>
</dbReference>
<keyword evidence="3" id="KW-0963">Cytoplasm</keyword>
<comment type="function">
    <text evidence="3">Participates in chromosomal partition during cell division. May act via the formation of a condensin-like complex containing Smc and ScpB that pull DNA away from mid-cell into both cell halves.</text>
</comment>
<dbReference type="GO" id="GO:0005737">
    <property type="term" value="C:cytoplasm"/>
    <property type="evidence" value="ECO:0007669"/>
    <property type="project" value="UniProtKB-SubCell"/>
</dbReference>
<evidence type="ECO:0000256" key="3">
    <source>
        <dbReference type="HAMAP-Rule" id="MF_01805"/>
    </source>
</evidence>
<dbReference type="GO" id="GO:0006260">
    <property type="term" value="P:DNA replication"/>
    <property type="evidence" value="ECO:0007669"/>
    <property type="project" value="UniProtKB-UniRule"/>
</dbReference>
<evidence type="ECO:0000313" key="4">
    <source>
        <dbReference type="EMBL" id="TCZ81263.1"/>
    </source>
</evidence>
<comment type="subcellular location">
    <subcellularLocation>
        <location evidence="3">Cytoplasm</location>
    </subcellularLocation>
    <text evidence="3">Associated with two foci at the outer edges of the nucleoid region in young cells, and at four foci within both cell halves in older cells.</text>
</comment>
<comment type="similarity">
    <text evidence="3">Belongs to the ScpA family.</text>
</comment>
<comment type="subunit">
    <text evidence="3">Component of a cohesin-like complex composed of ScpA, ScpB and the Smc homodimer, in which ScpA and ScpB bind to the head domain of Smc. The presence of the three proteins is required for the association of the complex with DNA.</text>
</comment>
<dbReference type="InterPro" id="IPR023093">
    <property type="entry name" value="ScpA-like_C"/>
</dbReference>
<dbReference type="EMBL" id="SKFG01000001">
    <property type="protein sequence ID" value="TCZ81263.1"/>
    <property type="molecule type" value="Genomic_DNA"/>
</dbReference>
<evidence type="ECO:0000256" key="1">
    <source>
        <dbReference type="ARBA" id="ARBA00022829"/>
    </source>
</evidence>
<dbReference type="HAMAP" id="MF_01805">
    <property type="entry name" value="ScpA"/>
    <property type="match status" value="1"/>
</dbReference>
<keyword evidence="5" id="KW-1185">Reference proteome</keyword>
<dbReference type="GO" id="GO:0007059">
    <property type="term" value="P:chromosome segregation"/>
    <property type="evidence" value="ECO:0007669"/>
    <property type="project" value="UniProtKB-UniRule"/>
</dbReference>
<dbReference type="Proteomes" id="UP000295418">
    <property type="component" value="Unassembled WGS sequence"/>
</dbReference>
<proteinExistence type="inferred from homology"/>
<accession>A0A4R4ENS6</accession>
<organism evidence="4 5">
    <name type="scientific">Paenibacillus albiflavus</name>
    <dbReference type="NCBI Taxonomy" id="2545760"/>
    <lineage>
        <taxon>Bacteria</taxon>
        <taxon>Bacillati</taxon>
        <taxon>Bacillota</taxon>
        <taxon>Bacilli</taxon>
        <taxon>Bacillales</taxon>
        <taxon>Paenibacillaceae</taxon>
        <taxon>Paenibacillus</taxon>
    </lineage>
</organism>
<keyword evidence="1 3" id="KW-0159">Chromosome partition</keyword>
<protein>
    <recommendedName>
        <fullName evidence="2 3">Segregation and condensation protein A</fullName>
    </recommendedName>
</protein>
<gene>
    <name evidence="3" type="primary">scpA</name>
    <name evidence="4" type="ORF">E0485_03025</name>
</gene>
<evidence type="ECO:0000256" key="2">
    <source>
        <dbReference type="ARBA" id="ARBA00044777"/>
    </source>
</evidence>
<evidence type="ECO:0000313" key="5">
    <source>
        <dbReference type="Proteomes" id="UP000295418"/>
    </source>
</evidence>
<sequence length="258" mass="30465">MKVLYKLDVFEGPLDLLLHLIDKSEIDIYNIPIKEITDQYLEYVQAMQELELDVASEFLVMAATLLSIKSKMLLPKPPVIELEDGLYEEELDPRMELVQKLLEYRKYKTIADVLREKEVERSLVYTREPEDLAVFLPEKEENPVQGLTVHDLLIAFQRSLRKMTRRTSVARIRRDEVSVKDRINEIIDKLKLENKLLFSKLFDYEITKEEIVVTFLAVLELMKRNVVICYQFQTFDEIVIMTREEEYSFEVAGDEISY</sequence>
<dbReference type="InterPro" id="IPR003768">
    <property type="entry name" value="ScpA"/>
</dbReference>
<dbReference type="OrthoDB" id="9811016at2"/>
<comment type="caution">
    <text evidence="4">The sequence shown here is derived from an EMBL/GenBank/DDBJ whole genome shotgun (WGS) entry which is preliminary data.</text>
</comment>
<name>A0A4R4ENS6_9BACL</name>
<dbReference type="PANTHER" id="PTHR33969">
    <property type="entry name" value="SEGREGATION AND CONDENSATION PROTEIN A"/>
    <property type="match status" value="1"/>
</dbReference>
<dbReference type="Pfam" id="PF02616">
    <property type="entry name" value="SMC_ScpA"/>
    <property type="match status" value="1"/>
</dbReference>
<dbReference type="AlphaFoldDB" id="A0A4R4ENS6"/>
<dbReference type="Gene3D" id="1.10.10.580">
    <property type="entry name" value="Structural maintenance of chromosome 1. Chain E"/>
    <property type="match status" value="1"/>
</dbReference>
<keyword evidence="3" id="KW-0131">Cell cycle</keyword>